<organism evidence="1 2">
    <name type="scientific">Bacteroides uniformis</name>
    <dbReference type="NCBI Taxonomy" id="820"/>
    <lineage>
        <taxon>Bacteria</taxon>
        <taxon>Pseudomonadati</taxon>
        <taxon>Bacteroidota</taxon>
        <taxon>Bacteroidia</taxon>
        <taxon>Bacteroidales</taxon>
        <taxon>Bacteroidaceae</taxon>
        <taxon>Bacteroides</taxon>
    </lineage>
</organism>
<name>A0A412SQI7_BACUN</name>
<dbReference type="AlphaFoldDB" id="A0A412SQI7"/>
<comment type="caution">
    <text evidence="1">The sequence shown here is derived from an EMBL/GenBank/DDBJ whole genome shotgun (WGS) entry which is preliminary data.</text>
</comment>
<evidence type="ECO:0000313" key="1">
    <source>
        <dbReference type="EMBL" id="RGU39983.1"/>
    </source>
</evidence>
<evidence type="ECO:0000313" key="2">
    <source>
        <dbReference type="Proteomes" id="UP000284022"/>
    </source>
</evidence>
<gene>
    <name evidence="1" type="ORF">DWW83_07630</name>
</gene>
<dbReference type="Proteomes" id="UP000284022">
    <property type="component" value="Unassembled WGS sequence"/>
</dbReference>
<protein>
    <submittedName>
        <fullName evidence="1">Uncharacterized protein</fullName>
    </submittedName>
</protein>
<proteinExistence type="predicted"/>
<sequence>MMDNRVCFYSPNDLSIGYNLELAEKAIIKYKSEPASTLTDVIELFHIKKLIDNDCRLKCWSDIMFNQIKEDIKNYNDIIAKHFAKLNRDSLENCYDALSCDYRQAFWDIIDQFKLFNVIDNNFVKYIAKGKQNDLTEVLHCRNVVEKFKIELRQIMLEDSNTAHILINHYIAKHDNITDRRIHLPSNLSMDDKVKIINSYLDSKDPNLNYVRLICQNKDDKNGLVLDPKTKVKAERLAQKLNDEFMSDSRTVKISHKLAVAFSNENNITPTDYRIEGGYPTYLYSIKYIRSCNSIELVENCKTLFYWINRHGLLELINKSGEIDGLEIAFMDKSKNAYPDYSYFHQKNDLALYQICGYNNVLAQLNMSFEQTLKEFYEVHLFNKYGYPALKLNYPNIEDSWLNKCRILFPELDSVVKQYNTYVQYDEIDKDIIRLSKPLKMTEGKSLLLNKYYEINEESSEIRVILNCIFGSNTLLGYVKPFKEKHYHNLFDLLNNEEVYYEFYEEYQKTNIDFLLSHDVIKKSKGGQLSIPDNDFKIILKSLWEYRACSYWHYSEKGMKYLDEMLNKGWLIKSDNLLTKEEKRYFSYYMDNGEFTNGHAYRNLYAHGCIISEDDTNKHHIAYLVFLRLLTILILKIEDDLQCATRALLTGIVSHISSKLNC</sequence>
<dbReference type="EMBL" id="QRXV01000006">
    <property type="protein sequence ID" value="RGU39983.1"/>
    <property type="molecule type" value="Genomic_DNA"/>
</dbReference>
<reference evidence="1 2" key="1">
    <citation type="submission" date="2018-08" db="EMBL/GenBank/DDBJ databases">
        <title>A genome reference for cultivated species of the human gut microbiota.</title>
        <authorList>
            <person name="Zou Y."/>
            <person name="Xue W."/>
            <person name="Luo G."/>
        </authorList>
    </citation>
    <scope>NUCLEOTIDE SEQUENCE [LARGE SCALE GENOMIC DNA]</scope>
    <source>
        <strain evidence="1 2">AF17-20</strain>
    </source>
</reference>
<accession>A0A412SQI7</accession>
<dbReference type="RefSeq" id="WP_117706946.1">
    <property type="nucleotide sequence ID" value="NZ_JAGKHX010000031.1"/>
</dbReference>